<accession>A0ABV0JFE5</accession>
<reference evidence="2 3" key="1">
    <citation type="submission" date="2022-04" db="EMBL/GenBank/DDBJ databases">
        <title>Positive selection, recombination, and allopatry shape intraspecific diversity of widespread and dominant cyanobacteria.</title>
        <authorList>
            <person name="Wei J."/>
            <person name="Shu W."/>
            <person name="Hu C."/>
        </authorList>
    </citation>
    <scope>NUCLEOTIDE SEQUENCE [LARGE SCALE GENOMIC DNA]</scope>
    <source>
        <strain evidence="2 3">GB2-A4</strain>
    </source>
</reference>
<evidence type="ECO:0000313" key="3">
    <source>
        <dbReference type="Proteomes" id="UP001464891"/>
    </source>
</evidence>
<feature type="transmembrane region" description="Helical" evidence="1">
    <location>
        <begin position="119"/>
        <end position="141"/>
    </location>
</feature>
<keyword evidence="1" id="KW-1133">Transmembrane helix</keyword>
<keyword evidence="3" id="KW-1185">Reference proteome</keyword>
<dbReference type="EMBL" id="JAMPKM010000016">
    <property type="protein sequence ID" value="MEP0819771.1"/>
    <property type="molecule type" value="Genomic_DNA"/>
</dbReference>
<evidence type="ECO:0000313" key="2">
    <source>
        <dbReference type="EMBL" id="MEP0819771.1"/>
    </source>
</evidence>
<dbReference type="RefSeq" id="WP_242017074.1">
    <property type="nucleotide sequence ID" value="NZ_JAMPKM010000016.1"/>
</dbReference>
<sequence length="234" mass="26983">MLSNLRIPKEVRRKIDDELQPGEFIRWVDQPVPQLITSKEPVMLSNLRIPKEVRRKIDDELQPGEFIRWVDQPVPQLITASLIVSVLFGIPWTSFAIFWMWGALGFKLPDLQAGLQPEYLFALFGIPFVLIGFGILSTPLWTWQAVRKTVYLVTDQRAISIQGGWSTTIRSYLPKQLTDVYRKERADGTGDVVIMIRHWRDNDGDQRTEEIGFLGVRNPREVEKILKQLAQNAT</sequence>
<feature type="transmembrane region" description="Helical" evidence="1">
    <location>
        <begin position="77"/>
        <end position="99"/>
    </location>
</feature>
<name>A0ABV0JFE5_9CYAN</name>
<keyword evidence="1" id="KW-0472">Membrane</keyword>
<evidence type="ECO:0008006" key="4">
    <source>
        <dbReference type="Google" id="ProtNLM"/>
    </source>
</evidence>
<gene>
    <name evidence="2" type="ORF">NC998_21970</name>
</gene>
<evidence type="ECO:0000256" key="1">
    <source>
        <dbReference type="SAM" id="Phobius"/>
    </source>
</evidence>
<comment type="caution">
    <text evidence="2">The sequence shown here is derived from an EMBL/GenBank/DDBJ whole genome shotgun (WGS) entry which is preliminary data.</text>
</comment>
<protein>
    <recommendedName>
        <fullName evidence="4">DUF304 domain-containing protein</fullName>
    </recommendedName>
</protein>
<keyword evidence="1" id="KW-0812">Transmembrane</keyword>
<proteinExistence type="predicted"/>
<dbReference type="Proteomes" id="UP001464891">
    <property type="component" value="Unassembled WGS sequence"/>
</dbReference>
<organism evidence="2 3">
    <name type="scientific">Trichocoleus desertorum GB2-A4</name>
    <dbReference type="NCBI Taxonomy" id="2933944"/>
    <lineage>
        <taxon>Bacteria</taxon>
        <taxon>Bacillati</taxon>
        <taxon>Cyanobacteriota</taxon>
        <taxon>Cyanophyceae</taxon>
        <taxon>Leptolyngbyales</taxon>
        <taxon>Trichocoleusaceae</taxon>
        <taxon>Trichocoleus</taxon>
    </lineage>
</organism>